<sequence length="99" mass="11128">MHQTREIDYRTLATQHSRHVPGTRHSHARHIKAHSLQDEVSVWQSKDASYLAGSNGRSTRNTPTPVTPQQHAHWKVSKPQDILSPLQLLLSAPQNLGVT</sequence>
<protein>
    <submittedName>
        <fullName evidence="2">Uncharacterized protein</fullName>
    </submittedName>
</protein>
<feature type="region of interest" description="Disordered" evidence="1">
    <location>
        <begin position="51"/>
        <end position="72"/>
    </location>
</feature>
<keyword evidence="3" id="KW-1185">Reference proteome</keyword>
<evidence type="ECO:0000256" key="1">
    <source>
        <dbReference type="SAM" id="MobiDB-lite"/>
    </source>
</evidence>
<dbReference type="Proteomes" id="UP000324222">
    <property type="component" value="Unassembled WGS sequence"/>
</dbReference>
<evidence type="ECO:0000313" key="3">
    <source>
        <dbReference type="Proteomes" id="UP000324222"/>
    </source>
</evidence>
<organism evidence="2 3">
    <name type="scientific">Portunus trituberculatus</name>
    <name type="common">Swimming crab</name>
    <name type="synonym">Neptunus trituberculatus</name>
    <dbReference type="NCBI Taxonomy" id="210409"/>
    <lineage>
        <taxon>Eukaryota</taxon>
        <taxon>Metazoa</taxon>
        <taxon>Ecdysozoa</taxon>
        <taxon>Arthropoda</taxon>
        <taxon>Crustacea</taxon>
        <taxon>Multicrustacea</taxon>
        <taxon>Malacostraca</taxon>
        <taxon>Eumalacostraca</taxon>
        <taxon>Eucarida</taxon>
        <taxon>Decapoda</taxon>
        <taxon>Pleocyemata</taxon>
        <taxon>Brachyura</taxon>
        <taxon>Eubrachyura</taxon>
        <taxon>Portunoidea</taxon>
        <taxon>Portunidae</taxon>
        <taxon>Portuninae</taxon>
        <taxon>Portunus</taxon>
    </lineage>
</organism>
<feature type="compositionally biased region" description="Polar residues" evidence="1">
    <location>
        <begin position="55"/>
        <end position="70"/>
    </location>
</feature>
<evidence type="ECO:0000313" key="2">
    <source>
        <dbReference type="EMBL" id="MPC83544.1"/>
    </source>
</evidence>
<gene>
    <name evidence="2" type="ORF">E2C01_078256</name>
</gene>
<reference evidence="2 3" key="1">
    <citation type="submission" date="2019-05" db="EMBL/GenBank/DDBJ databases">
        <title>Another draft genome of Portunus trituberculatus and its Hox gene families provides insights of decapod evolution.</title>
        <authorList>
            <person name="Jeong J.-H."/>
            <person name="Song I."/>
            <person name="Kim S."/>
            <person name="Choi T."/>
            <person name="Kim D."/>
            <person name="Ryu S."/>
            <person name="Kim W."/>
        </authorList>
    </citation>
    <scope>NUCLEOTIDE SEQUENCE [LARGE SCALE GENOMIC DNA]</scope>
    <source>
        <tissue evidence="2">Muscle</tissue>
    </source>
</reference>
<comment type="caution">
    <text evidence="2">The sequence shown here is derived from an EMBL/GenBank/DDBJ whole genome shotgun (WGS) entry which is preliminary data.</text>
</comment>
<accession>A0A5B7ITN1</accession>
<dbReference type="AlphaFoldDB" id="A0A5B7ITN1"/>
<proteinExistence type="predicted"/>
<name>A0A5B7ITN1_PORTR</name>
<dbReference type="EMBL" id="VSRR010062794">
    <property type="protein sequence ID" value="MPC83544.1"/>
    <property type="molecule type" value="Genomic_DNA"/>
</dbReference>